<proteinExistence type="predicted"/>
<evidence type="ECO:0000313" key="1">
    <source>
        <dbReference type="EMBL" id="KDB52713.1"/>
    </source>
</evidence>
<dbReference type="AlphaFoldDB" id="A0A059KNL8"/>
<organism evidence="1 2">
    <name type="scientific">Sphaerotilus natans subsp. natans DSM 6575</name>
    <dbReference type="NCBI Taxonomy" id="1286631"/>
    <lineage>
        <taxon>Bacteria</taxon>
        <taxon>Pseudomonadati</taxon>
        <taxon>Pseudomonadota</taxon>
        <taxon>Betaproteobacteria</taxon>
        <taxon>Burkholderiales</taxon>
        <taxon>Sphaerotilaceae</taxon>
        <taxon>Sphaerotilus</taxon>
    </lineage>
</organism>
<accession>A0A059KNL8</accession>
<keyword evidence="2" id="KW-1185">Reference proteome</keyword>
<sequence length="75" mass="7780">MRLQALGGQRGEGRGLGHEALPCAGLKDGLKGNAPDCGESFTPVRFDISCHQLSICSPECSPDHARARVPPGPGV</sequence>
<comment type="caution">
    <text evidence="1">The sequence shown here is derived from an EMBL/GenBank/DDBJ whole genome shotgun (WGS) entry which is preliminary data.</text>
</comment>
<dbReference type="Proteomes" id="UP000026714">
    <property type="component" value="Unassembled WGS sequence"/>
</dbReference>
<protein>
    <submittedName>
        <fullName evidence="1">Uncharacterized protein</fullName>
    </submittedName>
</protein>
<evidence type="ECO:0000313" key="2">
    <source>
        <dbReference type="Proteomes" id="UP000026714"/>
    </source>
</evidence>
<dbReference type="EMBL" id="AZRA01000043">
    <property type="protein sequence ID" value="KDB52713.1"/>
    <property type="molecule type" value="Genomic_DNA"/>
</dbReference>
<gene>
    <name evidence="1" type="ORF">X805_16990</name>
</gene>
<name>A0A059KNL8_9BURK</name>
<reference evidence="1 2" key="1">
    <citation type="journal article" date="2014" name="FEMS Microbiol. Ecol.">
        <title>Sphaerotilus natans encrusted with nanoball-shaped Fe(III) oxide minerals formed by nitrate-reducing mixotrophic Fe(II) oxidation.</title>
        <authorList>
            <person name="Park S."/>
            <person name="Kim D.H."/>
            <person name="Lee J.H."/>
            <person name="Hur H.G."/>
        </authorList>
    </citation>
    <scope>NUCLEOTIDE SEQUENCE [LARGE SCALE GENOMIC DNA]</scope>
    <source>
        <strain evidence="1 2">DSM 6575</strain>
    </source>
</reference>